<evidence type="ECO:0000256" key="4">
    <source>
        <dbReference type="ARBA" id="ARBA00023175"/>
    </source>
</evidence>
<dbReference type="Proteomes" id="UP000015354">
    <property type="component" value="Unassembled WGS sequence"/>
</dbReference>
<evidence type="ECO:0000256" key="5">
    <source>
        <dbReference type="ARBA" id="ARBA00023203"/>
    </source>
</evidence>
<dbReference type="PANTHER" id="PTHR13140">
    <property type="entry name" value="MYOSIN"/>
    <property type="match status" value="1"/>
</dbReference>
<evidence type="ECO:0000256" key="7">
    <source>
        <dbReference type="SAM" id="MobiDB-lite"/>
    </source>
</evidence>
<dbReference type="GO" id="GO:0016459">
    <property type="term" value="C:myosin complex"/>
    <property type="evidence" value="ECO:0007669"/>
    <property type="project" value="UniProtKB-KW"/>
</dbReference>
<dbReference type="InterPro" id="IPR001609">
    <property type="entry name" value="Myosin_head_motor_dom-like"/>
</dbReference>
<dbReference type="SUPFAM" id="SSF52540">
    <property type="entry name" value="P-loop containing nucleoside triphosphate hydrolases"/>
    <property type="match status" value="1"/>
</dbReference>
<evidence type="ECO:0000256" key="1">
    <source>
        <dbReference type="ARBA" id="ARBA00022741"/>
    </source>
</evidence>
<name>S9USL0_9TRYP</name>
<dbReference type="PANTHER" id="PTHR13140:SF729">
    <property type="entry name" value="UNCONVENTIONAL MYOSIN-IE"/>
    <property type="match status" value="1"/>
</dbReference>
<dbReference type="Gene3D" id="1.20.120.720">
    <property type="entry name" value="Myosin VI head, motor domain, U50 subdomain"/>
    <property type="match status" value="1"/>
</dbReference>
<dbReference type="Gene3D" id="1.10.10.820">
    <property type="match status" value="2"/>
</dbReference>
<dbReference type="GO" id="GO:0051015">
    <property type="term" value="F:actin filament binding"/>
    <property type="evidence" value="ECO:0007669"/>
    <property type="project" value="TreeGrafter"/>
</dbReference>
<dbReference type="InterPro" id="IPR027417">
    <property type="entry name" value="P-loop_NTPase"/>
</dbReference>
<sequence>MLSEEEHQCIIISGESGAGKTEASKQILYYISEVSSEGERRGPPPKKSKKKKGECEGEGPDDAQEGGSCGINDLMLDSNPLLESFGNAKTVRNDNSSRFGKFFQIYFNYYGKPVGGNISIFLLEKSRVVAQQKGERNFHIFYQICCFEDAGEAEDAAPSAEDNRGGRSRLSPEEAADPLWRRYRREVLQLEGAAAYHYLRQGGVFELPSYTTGSGSRSRDAEDFRATLHAMRTMHMRAAVQQEVLKMLSIILHLGNLDFAPSTAAGGGFFVWCPVSAPRSRLWRR</sequence>
<reference evidence="9 10" key="1">
    <citation type="journal article" date="2013" name="PLoS ONE">
        <title>Predicting the Proteins of Angomonas deanei, Strigomonas culicis and Their Respective Endosymbionts Reveals New Aspects of the Trypanosomatidae Family.</title>
        <authorList>
            <person name="Motta M.C."/>
            <person name="Martins A.C."/>
            <person name="de Souza S.S."/>
            <person name="Catta-Preta C.M."/>
            <person name="Silva R."/>
            <person name="Klein C.C."/>
            <person name="de Almeida L.G."/>
            <person name="de Lima Cunha O."/>
            <person name="Ciapina L.P."/>
            <person name="Brocchi M."/>
            <person name="Colabardini A.C."/>
            <person name="de Araujo Lima B."/>
            <person name="Machado C.R."/>
            <person name="de Almeida Soares C.M."/>
            <person name="Probst C.M."/>
            <person name="de Menezes C.B."/>
            <person name="Thompson C.E."/>
            <person name="Bartholomeu D.C."/>
            <person name="Gradia D.F."/>
            <person name="Pavoni D.P."/>
            <person name="Grisard E.C."/>
            <person name="Fantinatti-Garboggini F."/>
            <person name="Marchini F.K."/>
            <person name="Rodrigues-Luiz G.F."/>
            <person name="Wagner G."/>
            <person name="Goldman G.H."/>
            <person name="Fietto J.L."/>
            <person name="Elias M.C."/>
            <person name="Goldman M.H."/>
            <person name="Sagot M.F."/>
            <person name="Pereira M."/>
            <person name="Stoco P.H."/>
            <person name="de Mendonca-Neto R.P."/>
            <person name="Teixeira S.M."/>
            <person name="Maciel T.E."/>
            <person name="de Oliveira Mendes T.A."/>
            <person name="Urmenyi T.P."/>
            <person name="de Souza W."/>
            <person name="Schenkman S."/>
            <person name="de Vasconcelos A.T."/>
        </authorList>
    </citation>
    <scope>NUCLEOTIDE SEQUENCE [LARGE SCALE GENOMIC DNA]</scope>
</reference>
<keyword evidence="5 6" id="KW-0009">Actin-binding</keyword>
<feature type="compositionally biased region" description="Basic residues" evidence="7">
    <location>
        <begin position="43"/>
        <end position="52"/>
    </location>
</feature>
<comment type="caution">
    <text evidence="6">Lacks conserved residue(s) required for the propagation of feature annotation.</text>
</comment>
<evidence type="ECO:0000256" key="2">
    <source>
        <dbReference type="ARBA" id="ARBA00022840"/>
    </source>
</evidence>
<dbReference type="GO" id="GO:0007015">
    <property type="term" value="P:actin filament organization"/>
    <property type="evidence" value="ECO:0007669"/>
    <property type="project" value="TreeGrafter"/>
</dbReference>
<feature type="domain" description="Myosin motor" evidence="8">
    <location>
        <begin position="1"/>
        <end position="285"/>
    </location>
</feature>
<feature type="region of interest" description="Disordered" evidence="7">
    <location>
        <begin position="34"/>
        <end position="70"/>
    </location>
</feature>
<dbReference type="Gene3D" id="3.40.850.10">
    <property type="entry name" value="Kinesin motor domain"/>
    <property type="match status" value="1"/>
</dbReference>
<organism evidence="9 10">
    <name type="scientific">Strigomonas culicis</name>
    <dbReference type="NCBI Taxonomy" id="28005"/>
    <lineage>
        <taxon>Eukaryota</taxon>
        <taxon>Discoba</taxon>
        <taxon>Euglenozoa</taxon>
        <taxon>Kinetoplastea</taxon>
        <taxon>Metakinetoplastina</taxon>
        <taxon>Trypanosomatida</taxon>
        <taxon>Trypanosomatidae</taxon>
        <taxon>Strigomonadinae</taxon>
        <taxon>Strigomonas</taxon>
    </lineage>
</organism>
<evidence type="ECO:0000313" key="10">
    <source>
        <dbReference type="Proteomes" id="UP000015354"/>
    </source>
</evidence>
<dbReference type="GO" id="GO:0005737">
    <property type="term" value="C:cytoplasm"/>
    <property type="evidence" value="ECO:0007669"/>
    <property type="project" value="TreeGrafter"/>
</dbReference>
<evidence type="ECO:0000256" key="3">
    <source>
        <dbReference type="ARBA" id="ARBA00023123"/>
    </source>
</evidence>
<evidence type="ECO:0000259" key="8">
    <source>
        <dbReference type="PROSITE" id="PS51456"/>
    </source>
</evidence>
<keyword evidence="4 6" id="KW-0505">Motor protein</keyword>
<evidence type="ECO:0000313" key="9">
    <source>
        <dbReference type="EMBL" id="EPY17541.1"/>
    </source>
</evidence>
<keyword evidence="2 6" id="KW-0067">ATP-binding</keyword>
<comment type="similarity">
    <text evidence="6">Belongs to the TRAFAC class myosin-kinesin ATPase superfamily. Myosin family.</text>
</comment>
<dbReference type="GO" id="GO:0005524">
    <property type="term" value="F:ATP binding"/>
    <property type="evidence" value="ECO:0007669"/>
    <property type="project" value="UniProtKB-UniRule"/>
</dbReference>
<comment type="caution">
    <text evidence="9">The sequence shown here is derived from an EMBL/GenBank/DDBJ whole genome shotgun (WGS) entry which is preliminary data.</text>
</comment>
<dbReference type="SMART" id="SM00242">
    <property type="entry name" value="MYSc"/>
    <property type="match status" value="1"/>
</dbReference>
<feature type="binding site" evidence="6">
    <location>
        <begin position="14"/>
        <end position="21"/>
    </location>
    <ligand>
        <name>ATP</name>
        <dbReference type="ChEBI" id="CHEBI:30616"/>
    </ligand>
</feature>
<dbReference type="AlphaFoldDB" id="S9USL0"/>
<dbReference type="PROSITE" id="PS51456">
    <property type="entry name" value="MYOSIN_MOTOR"/>
    <property type="match status" value="1"/>
</dbReference>
<keyword evidence="10" id="KW-1185">Reference proteome</keyword>
<dbReference type="EMBL" id="ATMH01010433">
    <property type="protein sequence ID" value="EPY17541.1"/>
    <property type="molecule type" value="Genomic_DNA"/>
</dbReference>
<dbReference type="OrthoDB" id="6108017at2759"/>
<keyword evidence="3 6" id="KW-0518">Myosin</keyword>
<gene>
    <name evidence="9" type="ORF">STCU_10540</name>
</gene>
<dbReference type="GO" id="GO:0005886">
    <property type="term" value="C:plasma membrane"/>
    <property type="evidence" value="ECO:0007669"/>
    <property type="project" value="TreeGrafter"/>
</dbReference>
<keyword evidence="1 6" id="KW-0547">Nucleotide-binding</keyword>
<dbReference type="GO" id="GO:0000146">
    <property type="term" value="F:microfilament motor activity"/>
    <property type="evidence" value="ECO:0007669"/>
    <property type="project" value="TreeGrafter"/>
</dbReference>
<dbReference type="Pfam" id="PF00063">
    <property type="entry name" value="Myosin_head"/>
    <property type="match status" value="1"/>
</dbReference>
<proteinExistence type="inferred from homology"/>
<feature type="region of interest" description="Disordered" evidence="7">
    <location>
        <begin position="1"/>
        <end position="22"/>
    </location>
</feature>
<dbReference type="PRINTS" id="PR00193">
    <property type="entry name" value="MYOSINHEAVY"/>
</dbReference>
<protein>
    <recommendedName>
        <fullName evidence="8">Myosin motor domain-containing protein</fullName>
    </recommendedName>
</protein>
<accession>S9USL0</accession>
<dbReference type="GO" id="GO:0006897">
    <property type="term" value="P:endocytosis"/>
    <property type="evidence" value="ECO:0007669"/>
    <property type="project" value="TreeGrafter"/>
</dbReference>
<dbReference type="InterPro" id="IPR036961">
    <property type="entry name" value="Kinesin_motor_dom_sf"/>
</dbReference>
<evidence type="ECO:0000256" key="6">
    <source>
        <dbReference type="PROSITE-ProRule" id="PRU00782"/>
    </source>
</evidence>